<sequence>MHCATRDTPTSSPTPWPSSPNHVLLHHSAFRTSPTPSQASSAPSRSYPSIAPSTTADRSTGRLFRPTPGRPT</sequence>
<dbReference type="EMBL" id="JBHMFI010000002">
    <property type="protein sequence ID" value="MFB9074332.1"/>
    <property type="molecule type" value="Genomic_DNA"/>
</dbReference>
<evidence type="ECO:0000313" key="2">
    <source>
        <dbReference type="EMBL" id="MFB9074332.1"/>
    </source>
</evidence>
<organism evidence="2 3">
    <name type="scientific">Citricoccus parietis</name>
    <dbReference type="NCBI Taxonomy" id="592307"/>
    <lineage>
        <taxon>Bacteria</taxon>
        <taxon>Bacillati</taxon>
        <taxon>Actinomycetota</taxon>
        <taxon>Actinomycetes</taxon>
        <taxon>Micrococcales</taxon>
        <taxon>Micrococcaceae</taxon>
        <taxon>Citricoccus</taxon>
    </lineage>
</organism>
<evidence type="ECO:0000313" key="3">
    <source>
        <dbReference type="Proteomes" id="UP001589575"/>
    </source>
</evidence>
<evidence type="ECO:0000256" key="1">
    <source>
        <dbReference type="SAM" id="MobiDB-lite"/>
    </source>
</evidence>
<accession>A0ABV5G5Y9</accession>
<comment type="caution">
    <text evidence="2">The sequence shown here is derived from an EMBL/GenBank/DDBJ whole genome shotgun (WGS) entry which is preliminary data.</text>
</comment>
<protein>
    <submittedName>
        <fullName evidence="2">Uncharacterized protein</fullName>
    </submittedName>
</protein>
<feature type="region of interest" description="Disordered" evidence="1">
    <location>
        <begin position="1"/>
        <end position="72"/>
    </location>
</feature>
<dbReference type="Proteomes" id="UP001589575">
    <property type="component" value="Unassembled WGS sequence"/>
</dbReference>
<proteinExistence type="predicted"/>
<keyword evidence="3" id="KW-1185">Reference proteome</keyword>
<reference evidence="2 3" key="1">
    <citation type="submission" date="2024-09" db="EMBL/GenBank/DDBJ databases">
        <authorList>
            <person name="Sun Q."/>
            <person name="Mori K."/>
        </authorList>
    </citation>
    <scope>NUCLEOTIDE SEQUENCE [LARGE SCALE GENOMIC DNA]</scope>
    <source>
        <strain evidence="2 3">CCM 7609</strain>
    </source>
</reference>
<feature type="compositionally biased region" description="Low complexity" evidence="1">
    <location>
        <begin position="33"/>
        <end position="53"/>
    </location>
</feature>
<name>A0ABV5G5Y9_9MICC</name>
<gene>
    <name evidence="2" type="ORF">ACFFX0_25310</name>
</gene>